<keyword evidence="7" id="KW-0132">Cell division</keyword>
<evidence type="ECO:0000259" key="17">
    <source>
        <dbReference type="PROSITE" id="PS51719"/>
    </source>
</evidence>
<evidence type="ECO:0000256" key="8">
    <source>
        <dbReference type="ARBA" id="ARBA00022741"/>
    </source>
</evidence>
<evidence type="ECO:0000256" key="2">
    <source>
        <dbReference type="ARBA" id="ARBA00004214"/>
    </source>
</evidence>
<dbReference type="PANTHER" id="PTHR18884">
    <property type="entry name" value="SEPTIN"/>
    <property type="match status" value="1"/>
</dbReference>
<reference evidence="19" key="1">
    <citation type="submission" date="2025-08" db="UniProtKB">
        <authorList>
            <consortium name="RefSeq"/>
        </authorList>
    </citation>
    <scope>IDENTIFICATION</scope>
</reference>
<accession>A0ABM4CR49</accession>
<dbReference type="Pfam" id="PF00735">
    <property type="entry name" value="Septin"/>
    <property type="match status" value="1"/>
</dbReference>
<dbReference type="InterPro" id="IPR030379">
    <property type="entry name" value="G_SEPTIN_dom"/>
</dbReference>
<keyword evidence="6" id="KW-0963">Cytoplasm</keyword>
<dbReference type="Proteomes" id="UP001652625">
    <property type="component" value="Chromosome 10"/>
</dbReference>
<evidence type="ECO:0000256" key="9">
    <source>
        <dbReference type="ARBA" id="ARBA00022776"/>
    </source>
</evidence>
<keyword evidence="14" id="KW-0131">Cell cycle</keyword>
<evidence type="ECO:0000256" key="12">
    <source>
        <dbReference type="ARBA" id="ARBA00023212"/>
    </source>
</evidence>
<dbReference type="CDD" id="cd01850">
    <property type="entry name" value="CDC_Septin"/>
    <property type="match status" value="1"/>
</dbReference>
<keyword evidence="9" id="KW-0498">Mitosis</keyword>
<comment type="subcellular location">
    <subcellularLocation>
        <location evidence="3">Cell projection</location>
        <location evidence="3">Cilium membrane</location>
    </subcellularLocation>
    <subcellularLocation>
        <location evidence="4">Cleavage furrow</location>
    </subcellularLocation>
    <subcellularLocation>
        <location evidence="1">Cytoplasm</location>
        <location evidence="1">Cytoskeleton</location>
        <location evidence="1">Spindle</location>
    </subcellularLocation>
    <subcellularLocation>
        <location evidence="2">Midbody</location>
    </subcellularLocation>
</comment>
<evidence type="ECO:0000313" key="19">
    <source>
        <dbReference type="RefSeq" id="XP_065664344.1"/>
    </source>
</evidence>
<proteinExistence type="inferred from homology"/>
<dbReference type="GeneID" id="100205779"/>
<evidence type="ECO:0000313" key="18">
    <source>
        <dbReference type="Proteomes" id="UP001652625"/>
    </source>
</evidence>
<evidence type="ECO:0000256" key="13">
    <source>
        <dbReference type="ARBA" id="ARBA00023273"/>
    </source>
</evidence>
<keyword evidence="10 15" id="KW-0342">GTP-binding</keyword>
<evidence type="ECO:0000256" key="7">
    <source>
        <dbReference type="ARBA" id="ARBA00022618"/>
    </source>
</evidence>
<evidence type="ECO:0000256" key="5">
    <source>
        <dbReference type="ARBA" id="ARBA00022475"/>
    </source>
</evidence>
<dbReference type="InterPro" id="IPR027417">
    <property type="entry name" value="P-loop_NTPase"/>
</dbReference>
<dbReference type="InterPro" id="IPR008113">
    <property type="entry name" value="Septin2"/>
</dbReference>
<feature type="coiled-coil region" evidence="16">
    <location>
        <begin position="314"/>
        <end position="341"/>
    </location>
</feature>
<evidence type="ECO:0000256" key="4">
    <source>
        <dbReference type="ARBA" id="ARBA00004626"/>
    </source>
</evidence>
<feature type="domain" description="Septin-type G" evidence="17">
    <location>
        <begin position="24"/>
        <end position="297"/>
    </location>
</feature>
<dbReference type="PIRSF" id="PIRSF006698">
    <property type="entry name" value="Septin"/>
    <property type="match status" value="1"/>
</dbReference>
<evidence type="ECO:0000256" key="10">
    <source>
        <dbReference type="ARBA" id="ARBA00023134"/>
    </source>
</evidence>
<keyword evidence="11" id="KW-0472">Membrane</keyword>
<evidence type="ECO:0000256" key="1">
    <source>
        <dbReference type="ARBA" id="ARBA00004186"/>
    </source>
</evidence>
<keyword evidence="12" id="KW-0206">Cytoskeleton</keyword>
<keyword evidence="18" id="KW-1185">Reference proteome</keyword>
<evidence type="ECO:0000256" key="11">
    <source>
        <dbReference type="ARBA" id="ARBA00023136"/>
    </source>
</evidence>
<organism evidence="18 19">
    <name type="scientific">Hydra vulgaris</name>
    <name type="common">Hydra</name>
    <name type="synonym">Hydra attenuata</name>
    <dbReference type="NCBI Taxonomy" id="6087"/>
    <lineage>
        <taxon>Eukaryota</taxon>
        <taxon>Metazoa</taxon>
        <taxon>Cnidaria</taxon>
        <taxon>Hydrozoa</taxon>
        <taxon>Hydroidolina</taxon>
        <taxon>Anthoathecata</taxon>
        <taxon>Aplanulata</taxon>
        <taxon>Hydridae</taxon>
        <taxon>Hydra</taxon>
    </lineage>
</organism>
<evidence type="ECO:0000256" key="14">
    <source>
        <dbReference type="ARBA" id="ARBA00023306"/>
    </source>
</evidence>
<keyword evidence="8 15" id="KW-0547">Nucleotide-binding</keyword>
<sequence>MEDSGIYVGFANLPNQVHRKSVKRGFEFTLMVVGESGLGKSTLVDSLFLTSLYSDRHLPDAAKRIEKTISVSTSTVEIEEKGVKLKLTVVDTPGFGDAVNNSDSWQPIVQYINEQYEAYLRDESGLNRRNITDTRVHCCLYFINPVGHGLKPLDIAMMKALHDKVNIVPVIAKADTLTLKEVKALKERILDEIRRSGIQVYRFPDDDEDDEEEFIEVNRQLKASVPFAVVGSNKIFEVNGKKVRGRIYPWGIVDIENPAHCDFTMLRNMLIRTHMQDLKDVTQDAHYENFRAKRLVSTGDLSNTHQESRNSSEIDERDVLLKEKEAELKRMQEMIAKMQASMSLQHS</sequence>
<dbReference type="RefSeq" id="XP_065664344.1">
    <property type="nucleotide sequence ID" value="XM_065808272.1"/>
</dbReference>
<name>A0ABM4CR49_HYDVU</name>
<dbReference type="InterPro" id="IPR016491">
    <property type="entry name" value="Septin"/>
</dbReference>
<gene>
    <name evidence="19" type="primary">LOC100205779</name>
</gene>
<dbReference type="PROSITE" id="PS51719">
    <property type="entry name" value="G_SEPTIN"/>
    <property type="match status" value="1"/>
</dbReference>
<protein>
    <submittedName>
        <fullName evidence="19">Septin-2 isoform X3</fullName>
    </submittedName>
</protein>
<evidence type="ECO:0000256" key="6">
    <source>
        <dbReference type="ARBA" id="ARBA00022490"/>
    </source>
</evidence>
<keyword evidence="13" id="KW-0966">Cell projection</keyword>
<evidence type="ECO:0000256" key="15">
    <source>
        <dbReference type="RuleBase" id="RU004560"/>
    </source>
</evidence>
<dbReference type="SUPFAM" id="SSF52540">
    <property type="entry name" value="P-loop containing nucleoside triphosphate hydrolases"/>
    <property type="match status" value="1"/>
</dbReference>
<dbReference type="Gene3D" id="3.40.50.300">
    <property type="entry name" value="P-loop containing nucleotide triphosphate hydrolases"/>
    <property type="match status" value="1"/>
</dbReference>
<dbReference type="PRINTS" id="PR01740">
    <property type="entry name" value="SEPTIN2"/>
</dbReference>
<evidence type="ECO:0000256" key="3">
    <source>
        <dbReference type="ARBA" id="ARBA00004309"/>
    </source>
</evidence>
<keyword evidence="5" id="KW-1003">Cell membrane</keyword>
<keyword evidence="16" id="KW-0175">Coiled coil</keyword>
<evidence type="ECO:0000256" key="16">
    <source>
        <dbReference type="SAM" id="Coils"/>
    </source>
</evidence>
<comment type="similarity">
    <text evidence="15">Belongs to the TRAFAC class TrmE-Era-EngA-EngB-Septin-like GTPase superfamily. Septin GTPase family.</text>
</comment>